<sequence>MTQPSTMKTEGFNSFAEFYPFYLGEHSHPVCRALHYFGSIAALSLLIYLLVSAQYALLPLVLVAGYGPAWIGHFFIEHNRPATFKYPLWSFMGDWVMLSDFLRGRLKQRMPR</sequence>
<keyword evidence="1" id="KW-0812">Transmembrane</keyword>
<dbReference type="InterPro" id="IPR009305">
    <property type="entry name" value="Mpo1-like"/>
</dbReference>
<gene>
    <name evidence="2" type="ORF">I9W95_07995</name>
</gene>
<dbReference type="Pfam" id="PF06127">
    <property type="entry name" value="Mpo1-like"/>
    <property type="match status" value="1"/>
</dbReference>
<accession>A0ABS7ZQU8</accession>
<keyword evidence="1" id="KW-1133">Transmembrane helix</keyword>
<dbReference type="RefSeq" id="WP_225673652.1">
    <property type="nucleotide sequence ID" value="NZ_JAEDAH010000041.1"/>
</dbReference>
<evidence type="ECO:0000256" key="1">
    <source>
        <dbReference type="SAM" id="Phobius"/>
    </source>
</evidence>
<evidence type="ECO:0000313" key="2">
    <source>
        <dbReference type="EMBL" id="MCA6063548.1"/>
    </source>
</evidence>
<organism evidence="2 3">
    <name type="scientific">Thalassolituus marinus</name>
    <dbReference type="NCBI Taxonomy" id="671053"/>
    <lineage>
        <taxon>Bacteria</taxon>
        <taxon>Pseudomonadati</taxon>
        <taxon>Pseudomonadota</taxon>
        <taxon>Gammaproteobacteria</taxon>
        <taxon>Oceanospirillales</taxon>
        <taxon>Oceanospirillaceae</taxon>
        <taxon>Thalassolituus</taxon>
    </lineage>
</organism>
<keyword evidence="3" id="KW-1185">Reference proteome</keyword>
<dbReference type="PANTHER" id="PTHR34205">
    <property type="entry name" value="TRANSMEMBRANE PROTEIN"/>
    <property type="match status" value="1"/>
</dbReference>
<reference evidence="2 3" key="1">
    <citation type="submission" date="2020-12" db="EMBL/GenBank/DDBJ databases">
        <title>Novel Thalassolituus-related marine hydrocarbonoclastic bacteria mediated algae-derived hydrocarbons mineralization in twilight zone of the northern South China Sea.</title>
        <authorList>
            <person name="Dong C."/>
        </authorList>
    </citation>
    <scope>NUCLEOTIDE SEQUENCE [LARGE SCALE GENOMIC DNA]</scope>
    <source>
        <strain evidence="2 3">IMCC1826</strain>
    </source>
</reference>
<dbReference type="PANTHER" id="PTHR34205:SF2">
    <property type="entry name" value="DUF962 DOMAIN-CONTAINING PROTEIN"/>
    <property type="match status" value="1"/>
</dbReference>
<keyword evidence="1" id="KW-0472">Membrane</keyword>
<proteinExistence type="predicted"/>
<protein>
    <submittedName>
        <fullName evidence="2">DUF962 domain-containing protein</fullName>
    </submittedName>
</protein>
<dbReference type="Proteomes" id="UP000714380">
    <property type="component" value="Unassembled WGS sequence"/>
</dbReference>
<name>A0ABS7ZQU8_9GAMM</name>
<comment type="caution">
    <text evidence="2">The sequence shown here is derived from an EMBL/GenBank/DDBJ whole genome shotgun (WGS) entry which is preliminary data.</text>
</comment>
<evidence type="ECO:0000313" key="3">
    <source>
        <dbReference type="Proteomes" id="UP000714380"/>
    </source>
</evidence>
<dbReference type="EMBL" id="JAEDAH010000041">
    <property type="protein sequence ID" value="MCA6063548.1"/>
    <property type="molecule type" value="Genomic_DNA"/>
</dbReference>
<feature type="transmembrane region" description="Helical" evidence="1">
    <location>
        <begin position="33"/>
        <end position="51"/>
    </location>
</feature>
<feature type="transmembrane region" description="Helical" evidence="1">
    <location>
        <begin position="56"/>
        <end position="76"/>
    </location>
</feature>